<feature type="region of interest" description="Disordered" evidence="1">
    <location>
        <begin position="1"/>
        <end position="50"/>
    </location>
</feature>
<dbReference type="InterPro" id="IPR042350">
    <property type="entry name" value="ATRAID"/>
</dbReference>
<sequence length="278" mass="30478">PGTLGAARRRVLKRHRSPRWRGRRHHSLLTKSSAVTDGGGGGGSHTVHPPVWKSGGKTYITRTTKLSPTTSFQLTELQVCRICSGTVLNGTAVGQFCSESAGRIDGRCCWRNDTATDSERIIGLDLSNCSLTHVDDLQEASTAVIMDLSLNPIINMSDTAFQGFRKLNRMVLPQDTVCPGGNTSWEKMEVKEGNRFCEGQINMCNQTGHMSINCPENSLCAPFGPGFFECSCADRHHGYKCLREGQFPALQVFGPLAASTLVMSFLLWVTQRRKAKSL</sequence>
<evidence type="ECO:0000313" key="4">
    <source>
        <dbReference type="Ensembl" id="ENSAPOP00000032098.1"/>
    </source>
</evidence>
<dbReference type="PANTHER" id="PTHR15926">
    <property type="entry name" value="ALL-TRANS RETINOIC ACID-INDUCED DIFFERENTIATION FACTOR"/>
    <property type="match status" value="1"/>
</dbReference>
<evidence type="ECO:0000259" key="3">
    <source>
        <dbReference type="PROSITE" id="PS00022"/>
    </source>
</evidence>
<keyword evidence="2" id="KW-0472">Membrane</keyword>
<dbReference type="Ensembl" id="ENSAPOT00000033737.1">
    <property type="protein sequence ID" value="ENSAPOP00000032098.1"/>
    <property type="gene ID" value="ENSAPOG00000019782.1"/>
</dbReference>
<feature type="transmembrane region" description="Helical" evidence="2">
    <location>
        <begin position="249"/>
        <end position="269"/>
    </location>
</feature>
<reference evidence="4" key="2">
    <citation type="submission" date="2025-09" db="UniProtKB">
        <authorList>
            <consortium name="Ensembl"/>
        </authorList>
    </citation>
    <scope>IDENTIFICATION</scope>
</reference>
<dbReference type="FunCoup" id="A0A3Q1GNS9">
    <property type="interactions" value="582"/>
</dbReference>
<dbReference type="PROSITE" id="PS00022">
    <property type="entry name" value="EGF_1"/>
    <property type="match status" value="1"/>
</dbReference>
<feature type="compositionally biased region" description="Basic residues" evidence="1">
    <location>
        <begin position="7"/>
        <end position="28"/>
    </location>
</feature>
<keyword evidence="5" id="KW-1185">Reference proteome</keyword>
<keyword evidence="2" id="KW-1133">Transmembrane helix</keyword>
<name>A0A3Q1GNS9_9TELE</name>
<dbReference type="STRING" id="80966.ENSAPOP00000032098"/>
<proteinExistence type="predicted"/>
<dbReference type="GO" id="GO:0045669">
    <property type="term" value="P:positive regulation of osteoblast differentiation"/>
    <property type="evidence" value="ECO:0007669"/>
    <property type="project" value="TreeGrafter"/>
</dbReference>
<dbReference type="InterPro" id="IPR000742">
    <property type="entry name" value="EGF"/>
</dbReference>
<organism evidence="4 5">
    <name type="scientific">Acanthochromis polyacanthus</name>
    <name type="common">spiny chromis</name>
    <dbReference type="NCBI Taxonomy" id="80966"/>
    <lineage>
        <taxon>Eukaryota</taxon>
        <taxon>Metazoa</taxon>
        <taxon>Chordata</taxon>
        <taxon>Craniata</taxon>
        <taxon>Vertebrata</taxon>
        <taxon>Euteleostomi</taxon>
        <taxon>Actinopterygii</taxon>
        <taxon>Neopterygii</taxon>
        <taxon>Teleostei</taxon>
        <taxon>Neoteleostei</taxon>
        <taxon>Acanthomorphata</taxon>
        <taxon>Ovalentaria</taxon>
        <taxon>Pomacentridae</taxon>
        <taxon>Acanthochromis</taxon>
    </lineage>
</organism>
<accession>A0A3Q1GNS9</accession>
<dbReference type="InParanoid" id="A0A3Q1GNS9"/>
<evidence type="ECO:0000256" key="1">
    <source>
        <dbReference type="SAM" id="MobiDB-lite"/>
    </source>
</evidence>
<dbReference type="AlphaFoldDB" id="A0A3Q1GNS9"/>
<protein>
    <submittedName>
        <fullName evidence="4">All-trans retinoic acid-induced differentiation factor</fullName>
    </submittedName>
</protein>
<evidence type="ECO:0000256" key="2">
    <source>
        <dbReference type="SAM" id="Phobius"/>
    </source>
</evidence>
<reference evidence="4" key="1">
    <citation type="submission" date="2025-08" db="UniProtKB">
        <authorList>
            <consortium name="Ensembl"/>
        </authorList>
    </citation>
    <scope>IDENTIFICATION</scope>
</reference>
<keyword evidence="2" id="KW-0812">Transmembrane</keyword>
<feature type="domain" description="EGF-like" evidence="3">
    <location>
        <begin position="230"/>
        <end position="241"/>
    </location>
</feature>
<dbReference type="PANTHER" id="PTHR15926:SF1">
    <property type="entry name" value="ALL-TRANS RETINOIC ACID-INDUCED DIFFERENTIATION FACTOR"/>
    <property type="match status" value="1"/>
</dbReference>
<dbReference type="Proteomes" id="UP000257200">
    <property type="component" value="Unplaced"/>
</dbReference>
<evidence type="ECO:0000313" key="5">
    <source>
        <dbReference type="Proteomes" id="UP000257200"/>
    </source>
</evidence>
<dbReference type="GeneTree" id="ENSGT00390000017252"/>